<dbReference type="PANTHER" id="PTHR15721">
    <property type="entry name" value="KIAA0586 PROTEIN"/>
    <property type="match status" value="1"/>
</dbReference>
<dbReference type="InterPro" id="IPR029246">
    <property type="entry name" value="TALPID3"/>
</dbReference>
<feature type="non-terminal residue" evidence="2">
    <location>
        <position position="58"/>
    </location>
</feature>
<accession>A0ABD0P848</accession>
<name>A0ABD0P848_CIRMR</name>
<dbReference type="AlphaFoldDB" id="A0ABD0P848"/>
<dbReference type="Proteomes" id="UP001529510">
    <property type="component" value="Unassembled WGS sequence"/>
</dbReference>
<feature type="region of interest" description="Disordered" evidence="1">
    <location>
        <begin position="1"/>
        <end position="38"/>
    </location>
</feature>
<protein>
    <submittedName>
        <fullName evidence="2">Uncharacterized protein</fullName>
    </submittedName>
</protein>
<evidence type="ECO:0000313" key="2">
    <source>
        <dbReference type="EMBL" id="KAL0169781.1"/>
    </source>
</evidence>
<evidence type="ECO:0000313" key="3">
    <source>
        <dbReference type="Proteomes" id="UP001529510"/>
    </source>
</evidence>
<comment type="caution">
    <text evidence="2">The sequence shown here is derived from an EMBL/GenBank/DDBJ whole genome shotgun (WGS) entry which is preliminary data.</text>
</comment>
<dbReference type="EMBL" id="JAMKFB020000017">
    <property type="protein sequence ID" value="KAL0169781.1"/>
    <property type="molecule type" value="Genomic_DNA"/>
</dbReference>
<evidence type="ECO:0000256" key="1">
    <source>
        <dbReference type="SAM" id="MobiDB-lite"/>
    </source>
</evidence>
<organism evidence="2 3">
    <name type="scientific">Cirrhinus mrigala</name>
    <name type="common">Mrigala</name>
    <dbReference type="NCBI Taxonomy" id="683832"/>
    <lineage>
        <taxon>Eukaryota</taxon>
        <taxon>Metazoa</taxon>
        <taxon>Chordata</taxon>
        <taxon>Craniata</taxon>
        <taxon>Vertebrata</taxon>
        <taxon>Euteleostomi</taxon>
        <taxon>Actinopterygii</taxon>
        <taxon>Neopterygii</taxon>
        <taxon>Teleostei</taxon>
        <taxon>Ostariophysi</taxon>
        <taxon>Cypriniformes</taxon>
        <taxon>Cyprinidae</taxon>
        <taxon>Labeoninae</taxon>
        <taxon>Labeonini</taxon>
        <taxon>Cirrhinus</taxon>
    </lineage>
</organism>
<sequence length="58" mass="6276">MNEGLPDSPIELNGLPSPPAALYHGPAFPPQPSQSTPLTEPILSTIQQRETLENRLVD</sequence>
<proteinExistence type="predicted"/>
<dbReference type="PANTHER" id="PTHR15721:SF2">
    <property type="entry name" value="PROTEIN TALPID3"/>
    <property type="match status" value="1"/>
</dbReference>
<gene>
    <name evidence="2" type="ORF">M9458_034377</name>
</gene>
<reference evidence="2 3" key="1">
    <citation type="submission" date="2024-05" db="EMBL/GenBank/DDBJ databases">
        <title>Genome sequencing and assembly of Indian major carp, Cirrhinus mrigala (Hamilton, 1822).</title>
        <authorList>
            <person name="Mohindra V."/>
            <person name="Chowdhury L.M."/>
            <person name="Lal K."/>
            <person name="Jena J.K."/>
        </authorList>
    </citation>
    <scope>NUCLEOTIDE SEQUENCE [LARGE SCALE GENOMIC DNA]</scope>
    <source>
        <strain evidence="2">CM1030</strain>
        <tissue evidence="2">Blood</tissue>
    </source>
</reference>
<dbReference type="Pfam" id="PF15324">
    <property type="entry name" value="TALPID3"/>
    <property type="match status" value="1"/>
</dbReference>
<keyword evidence="3" id="KW-1185">Reference proteome</keyword>